<comment type="caution">
    <text evidence="2">The sequence shown here is derived from an EMBL/GenBank/DDBJ whole genome shotgun (WGS) entry which is preliminary data.</text>
</comment>
<dbReference type="GeneID" id="85352787"/>
<feature type="region of interest" description="Disordered" evidence="1">
    <location>
        <begin position="237"/>
        <end position="262"/>
    </location>
</feature>
<proteinExistence type="predicted"/>
<feature type="compositionally biased region" description="Acidic residues" evidence="1">
    <location>
        <begin position="251"/>
        <end position="262"/>
    </location>
</feature>
<accession>A0AA39NI14</accession>
<dbReference type="Proteomes" id="UP001175211">
    <property type="component" value="Unassembled WGS sequence"/>
</dbReference>
<dbReference type="RefSeq" id="XP_060336850.1">
    <property type="nucleotide sequence ID" value="XM_060469239.1"/>
</dbReference>
<evidence type="ECO:0000256" key="1">
    <source>
        <dbReference type="SAM" id="MobiDB-lite"/>
    </source>
</evidence>
<dbReference type="EMBL" id="JAUEPS010000004">
    <property type="protein sequence ID" value="KAK0466023.1"/>
    <property type="molecule type" value="Genomic_DNA"/>
</dbReference>
<evidence type="ECO:0000313" key="2">
    <source>
        <dbReference type="EMBL" id="KAK0466023.1"/>
    </source>
</evidence>
<gene>
    <name evidence="2" type="ORF">EV420DRAFT_1474836</name>
</gene>
<evidence type="ECO:0000313" key="3">
    <source>
        <dbReference type="Proteomes" id="UP001175211"/>
    </source>
</evidence>
<organism evidence="2 3">
    <name type="scientific">Armillaria tabescens</name>
    <name type="common">Ringless honey mushroom</name>
    <name type="synonym">Agaricus tabescens</name>
    <dbReference type="NCBI Taxonomy" id="1929756"/>
    <lineage>
        <taxon>Eukaryota</taxon>
        <taxon>Fungi</taxon>
        <taxon>Dikarya</taxon>
        <taxon>Basidiomycota</taxon>
        <taxon>Agaricomycotina</taxon>
        <taxon>Agaricomycetes</taxon>
        <taxon>Agaricomycetidae</taxon>
        <taxon>Agaricales</taxon>
        <taxon>Marasmiineae</taxon>
        <taxon>Physalacriaceae</taxon>
        <taxon>Desarmillaria</taxon>
    </lineage>
</organism>
<reference evidence="2" key="1">
    <citation type="submission" date="2023-06" db="EMBL/GenBank/DDBJ databases">
        <authorList>
            <consortium name="Lawrence Berkeley National Laboratory"/>
            <person name="Ahrendt S."/>
            <person name="Sahu N."/>
            <person name="Indic B."/>
            <person name="Wong-Bajracharya J."/>
            <person name="Merenyi Z."/>
            <person name="Ke H.-M."/>
            <person name="Monk M."/>
            <person name="Kocsube S."/>
            <person name="Drula E."/>
            <person name="Lipzen A."/>
            <person name="Balint B."/>
            <person name="Henrissat B."/>
            <person name="Andreopoulos B."/>
            <person name="Martin F.M."/>
            <person name="Harder C.B."/>
            <person name="Rigling D."/>
            <person name="Ford K.L."/>
            <person name="Foster G.D."/>
            <person name="Pangilinan J."/>
            <person name="Papanicolaou A."/>
            <person name="Barry K."/>
            <person name="LaButti K."/>
            <person name="Viragh M."/>
            <person name="Koriabine M."/>
            <person name="Yan M."/>
            <person name="Riley R."/>
            <person name="Champramary S."/>
            <person name="Plett K.L."/>
            <person name="Tsai I.J."/>
            <person name="Slot J."/>
            <person name="Sipos G."/>
            <person name="Plett J."/>
            <person name="Nagy L.G."/>
            <person name="Grigoriev I.V."/>
        </authorList>
    </citation>
    <scope>NUCLEOTIDE SEQUENCE</scope>
    <source>
        <strain evidence="2">CCBAS 213</strain>
    </source>
</reference>
<keyword evidence="3" id="KW-1185">Reference proteome</keyword>
<sequence>MTLISSFLKRVTGRQWTIHFFTVFFCSASDRVNACPAMTRIAMEKGRTSKRVSAREIQAQLHAIRAKKRLSEVTEASDASTEFRWAFYVRITKVVALVEVSVARTQWSRRSNCFHFCKGTRKKFKSRRHVGVHDIPNVFVEWSMRADWRAHSRHQVFDSVERRIPRLSLPKVQWGSHHTPTSACPTNNVVIGSKQCSVLLLRAKNMTYKTNDTAYNAESSIKTSRTGQYTPTLSITRVGASSGSVEGESGGGDDIEEDDDDDHWGPNCRGLCWDVGMGSQMFHRVTAMMHLCGVRSSHLSVKLVDITGTTISSLAYRRGTVASLSPQLKY</sequence>
<dbReference type="AlphaFoldDB" id="A0AA39NI14"/>
<protein>
    <submittedName>
        <fullName evidence="2">Uncharacterized protein</fullName>
    </submittedName>
</protein>
<name>A0AA39NI14_ARMTA</name>